<dbReference type="GO" id="GO:0003723">
    <property type="term" value="F:RNA binding"/>
    <property type="evidence" value="ECO:0007669"/>
    <property type="project" value="TreeGrafter"/>
</dbReference>
<feature type="compositionally biased region" description="Basic and acidic residues" evidence="1">
    <location>
        <begin position="274"/>
        <end position="294"/>
    </location>
</feature>
<proteinExistence type="predicted"/>
<feature type="non-terminal residue" evidence="2">
    <location>
        <position position="294"/>
    </location>
</feature>
<name>A0A8K0NUJ3_LADFU</name>
<sequence length="294" mass="32878">VQKSRFEPTDDTSDKGDGRKKGLGRHDLTASDREAIISGTRKTASVEALKIKVEPESNEECSANSQQPTGENSSSATSTEDSRERTHFRPFAANPDKQRRYEQYLGLLKLNQKEKLAELQPLSMTEWERDREKMEFEQASRLYQPLSNLMSDRFVSAVHPDVGDDGSPSVVSFGKEEVSEKVKAAKMKMYGKLTRETLTWTPCSLLYKRFNIPDPGTSAEQEVKKSGTKFSVFDFMASQGHNSFTSVTSEPQPTDSGKSLKEFVGEAVPSKPTKAAEEEKTIFPELPVERHGEN</sequence>
<evidence type="ECO:0000313" key="2">
    <source>
        <dbReference type="EMBL" id="KAG8222456.1"/>
    </source>
</evidence>
<dbReference type="OrthoDB" id="20507at2759"/>
<dbReference type="Pfam" id="PF26093">
    <property type="entry name" value="HTH_TGH"/>
    <property type="match status" value="1"/>
</dbReference>
<comment type="caution">
    <text evidence="2">The sequence shown here is derived from an EMBL/GenBank/DDBJ whole genome shotgun (WGS) entry which is preliminary data.</text>
</comment>
<protein>
    <recommendedName>
        <fullName evidence="4">G patch domain-containing protein 1</fullName>
    </recommendedName>
</protein>
<dbReference type="PANTHER" id="PTHR13384">
    <property type="entry name" value="G PATCH DOMAIN-CONTAINING PROTEIN 1"/>
    <property type="match status" value="1"/>
</dbReference>
<dbReference type="PANTHER" id="PTHR13384:SF19">
    <property type="entry name" value="G PATCH DOMAIN-CONTAINING PROTEIN 1"/>
    <property type="match status" value="1"/>
</dbReference>
<evidence type="ECO:0008006" key="4">
    <source>
        <dbReference type="Google" id="ProtNLM"/>
    </source>
</evidence>
<dbReference type="GO" id="GO:0005634">
    <property type="term" value="C:nucleus"/>
    <property type="evidence" value="ECO:0007669"/>
    <property type="project" value="TreeGrafter"/>
</dbReference>
<dbReference type="Proteomes" id="UP000792457">
    <property type="component" value="Unassembled WGS sequence"/>
</dbReference>
<feature type="compositionally biased region" description="Polar residues" evidence="1">
    <location>
        <begin position="60"/>
        <end position="79"/>
    </location>
</feature>
<reference evidence="2" key="2">
    <citation type="submission" date="2017-10" db="EMBL/GenBank/DDBJ databases">
        <title>Ladona fulva Genome sequencing and assembly.</title>
        <authorList>
            <person name="Murali S."/>
            <person name="Richards S."/>
            <person name="Bandaranaike D."/>
            <person name="Bellair M."/>
            <person name="Blankenburg K."/>
            <person name="Chao H."/>
            <person name="Dinh H."/>
            <person name="Doddapaneni H."/>
            <person name="Dugan-Rocha S."/>
            <person name="Elkadiri S."/>
            <person name="Gnanaolivu R."/>
            <person name="Hernandez B."/>
            <person name="Skinner E."/>
            <person name="Javaid M."/>
            <person name="Lee S."/>
            <person name="Li M."/>
            <person name="Ming W."/>
            <person name="Munidasa M."/>
            <person name="Muniz J."/>
            <person name="Nguyen L."/>
            <person name="Hughes D."/>
            <person name="Osuji N."/>
            <person name="Pu L.-L."/>
            <person name="Puazo M."/>
            <person name="Qu C."/>
            <person name="Quiroz J."/>
            <person name="Raj R."/>
            <person name="Weissenberger G."/>
            <person name="Xin Y."/>
            <person name="Zou X."/>
            <person name="Han Y."/>
            <person name="Worley K."/>
            <person name="Muzny D."/>
            <person name="Gibbs R."/>
        </authorList>
    </citation>
    <scope>NUCLEOTIDE SEQUENCE</scope>
    <source>
        <strain evidence="2">Sampled in the wild</strain>
    </source>
</reference>
<organism evidence="2 3">
    <name type="scientific">Ladona fulva</name>
    <name type="common">Scarce chaser dragonfly</name>
    <name type="synonym">Libellula fulva</name>
    <dbReference type="NCBI Taxonomy" id="123851"/>
    <lineage>
        <taxon>Eukaryota</taxon>
        <taxon>Metazoa</taxon>
        <taxon>Ecdysozoa</taxon>
        <taxon>Arthropoda</taxon>
        <taxon>Hexapoda</taxon>
        <taxon>Insecta</taxon>
        <taxon>Pterygota</taxon>
        <taxon>Palaeoptera</taxon>
        <taxon>Odonata</taxon>
        <taxon>Epiprocta</taxon>
        <taxon>Anisoptera</taxon>
        <taxon>Libelluloidea</taxon>
        <taxon>Libellulidae</taxon>
        <taxon>Ladona</taxon>
    </lineage>
</organism>
<keyword evidence="3" id="KW-1185">Reference proteome</keyword>
<gene>
    <name evidence="2" type="ORF">J437_LFUL002191</name>
</gene>
<feature type="compositionally biased region" description="Basic and acidic residues" evidence="1">
    <location>
        <begin position="1"/>
        <end position="35"/>
    </location>
</feature>
<feature type="non-terminal residue" evidence="2">
    <location>
        <position position="1"/>
    </location>
</feature>
<reference evidence="2" key="1">
    <citation type="submission" date="2013-04" db="EMBL/GenBank/DDBJ databases">
        <authorList>
            <person name="Qu J."/>
            <person name="Murali S.C."/>
            <person name="Bandaranaike D."/>
            <person name="Bellair M."/>
            <person name="Blankenburg K."/>
            <person name="Chao H."/>
            <person name="Dinh H."/>
            <person name="Doddapaneni H."/>
            <person name="Downs B."/>
            <person name="Dugan-Rocha S."/>
            <person name="Elkadiri S."/>
            <person name="Gnanaolivu R.D."/>
            <person name="Hernandez B."/>
            <person name="Javaid M."/>
            <person name="Jayaseelan J.C."/>
            <person name="Lee S."/>
            <person name="Li M."/>
            <person name="Ming W."/>
            <person name="Munidasa M."/>
            <person name="Muniz J."/>
            <person name="Nguyen L."/>
            <person name="Ongeri F."/>
            <person name="Osuji N."/>
            <person name="Pu L.-L."/>
            <person name="Puazo M."/>
            <person name="Qu C."/>
            <person name="Quiroz J."/>
            <person name="Raj R."/>
            <person name="Weissenberger G."/>
            <person name="Xin Y."/>
            <person name="Zou X."/>
            <person name="Han Y."/>
            <person name="Richards S."/>
            <person name="Worley K."/>
            <person name="Muzny D."/>
            <person name="Gibbs R."/>
        </authorList>
    </citation>
    <scope>NUCLEOTIDE SEQUENCE</scope>
    <source>
        <strain evidence="2">Sampled in the wild</strain>
    </source>
</reference>
<evidence type="ECO:0000313" key="3">
    <source>
        <dbReference type="Proteomes" id="UP000792457"/>
    </source>
</evidence>
<dbReference type="EMBL" id="KZ308134">
    <property type="protein sequence ID" value="KAG8222456.1"/>
    <property type="molecule type" value="Genomic_DNA"/>
</dbReference>
<feature type="region of interest" description="Disordered" evidence="1">
    <location>
        <begin position="1"/>
        <end position="96"/>
    </location>
</feature>
<evidence type="ECO:0000256" key="1">
    <source>
        <dbReference type="SAM" id="MobiDB-lite"/>
    </source>
</evidence>
<accession>A0A8K0NUJ3</accession>
<feature type="region of interest" description="Disordered" evidence="1">
    <location>
        <begin position="265"/>
        <end position="294"/>
    </location>
</feature>
<dbReference type="AlphaFoldDB" id="A0A8K0NUJ3"/>